<gene>
    <name evidence="2" type="ORF">A8926_5616</name>
</gene>
<name>A0A2N3Y3W2_SACSN</name>
<accession>A0A2N3Y3W2</accession>
<feature type="region of interest" description="Disordered" evidence="1">
    <location>
        <begin position="16"/>
        <end position="37"/>
    </location>
</feature>
<evidence type="ECO:0000313" key="3">
    <source>
        <dbReference type="Proteomes" id="UP000233786"/>
    </source>
</evidence>
<protein>
    <submittedName>
        <fullName evidence="2">Uncharacterized protein</fullName>
    </submittedName>
</protein>
<evidence type="ECO:0000313" key="2">
    <source>
        <dbReference type="EMBL" id="PKW17629.1"/>
    </source>
</evidence>
<dbReference type="EMBL" id="PJNB01000001">
    <property type="protein sequence ID" value="PKW17629.1"/>
    <property type="molecule type" value="Genomic_DNA"/>
</dbReference>
<dbReference type="Proteomes" id="UP000233786">
    <property type="component" value="Unassembled WGS sequence"/>
</dbReference>
<proteinExistence type="predicted"/>
<comment type="caution">
    <text evidence="2">The sequence shown here is derived from an EMBL/GenBank/DDBJ whole genome shotgun (WGS) entry which is preliminary data.</text>
</comment>
<evidence type="ECO:0000256" key="1">
    <source>
        <dbReference type="SAM" id="MobiDB-lite"/>
    </source>
</evidence>
<organism evidence="2 3">
    <name type="scientific">Saccharopolyspora spinosa</name>
    <dbReference type="NCBI Taxonomy" id="60894"/>
    <lineage>
        <taxon>Bacteria</taxon>
        <taxon>Bacillati</taxon>
        <taxon>Actinomycetota</taxon>
        <taxon>Actinomycetes</taxon>
        <taxon>Pseudonocardiales</taxon>
        <taxon>Pseudonocardiaceae</taxon>
        <taxon>Saccharopolyspora</taxon>
    </lineage>
</organism>
<keyword evidence="3" id="KW-1185">Reference proteome</keyword>
<sequence length="37" mass="4093">MIQMMIKTARTELARRTGAHNISTMHGPQGQLRVGEA</sequence>
<reference evidence="2" key="1">
    <citation type="submission" date="2017-12" db="EMBL/GenBank/DDBJ databases">
        <title>Sequencing the genomes of 1000 Actinobacteria strains.</title>
        <authorList>
            <person name="Klenk H.-P."/>
        </authorList>
    </citation>
    <scope>NUCLEOTIDE SEQUENCE [LARGE SCALE GENOMIC DNA]</scope>
    <source>
        <strain evidence="2">DSM 44228</strain>
    </source>
</reference>
<dbReference type="AlphaFoldDB" id="A0A2N3Y3W2"/>